<evidence type="ECO:0000313" key="2">
    <source>
        <dbReference type="EMBL" id="KAK4457684.1"/>
    </source>
</evidence>
<keyword evidence="3" id="KW-1185">Reference proteome</keyword>
<dbReference type="AlphaFoldDB" id="A0AAV9H9H2"/>
<evidence type="ECO:0000313" key="3">
    <source>
        <dbReference type="Proteomes" id="UP001321749"/>
    </source>
</evidence>
<name>A0AAV9H9H2_9PEZI</name>
<organism evidence="2 3">
    <name type="scientific">Cladorrhinum samala</name>
    <dbReference type="NCBI Taxonomy" id="585594"/>
    <lineage>
        <taxon>Eukaryota</taxon>
        <taxon>Fungi</taxon>
        <taxon>Dikarya</taxon>
        <taxon>Ascomycota</taxon>
        <taxon>Pezizomycotina</taxon>
        <taxon>Sordariomycetes</taxon>
        <taxon>Sordariomycetidae</taxon>
        <taxon>Sordariales</taxon>
        <taxon>Podosporaceae</taxon>
        <taxon>Cladorrhinum</taxon>
    </lineage>
</organism>
<evidence type="ECO:0000256" key="1">
    <source>
        <dbReference type="SAM" id="MobiDB-lite"/>
    </source>
</evidence>
<proteinExistence type="predicted"/>
<reference evidence="2" key="1">
    <citation type="journal article" date="2023" name="Mol. Phylogenet. Evol.">
        <title>Genome-scale phylogeny and comparative genomics of the fungal order Sordariales.</title>
        <authorList>
            <person name="Hensen N."/>
            <person name="Bonometti L."/>
            <person name="Westerberg I."/>
            <person name="Brannstrom I.O."/>
            <person name="Guillou S."/>
            <person name="Cros-Aarteil S."/>
            <person name="Calhoun S."/>
            <person name="Haridas S."/>
            <person name="Kuo A."/>
            <person name="Mondo S."/>
            <person name="Pangilinan J."/>
            <person name="Riley R."/>
            <person name="LaButti K."/>
            <person name="Andreopoulos B."/>
            <person name="Lipzen A."/>
            <person name="Chen C."/>
            <person name="Yan M."/>
            <person name="Daum C."/>
            <person name="Ng V."/>
            <person name="Clum A."/>
            <person name="Steindorff A."/>
            <person name="Ohm R.A."/>
            <person name="Martin F."/>
            <person name="Silar P."/>
            <person name="Natvig D.O."/>
            <person name="Lalanne C."/>
            <person name="Gautier V."/>
            <person name="Ament-Velasquez S.L."/>
            <person name="Kruys A."/>
            <person name="Hutchinson M.I."/>
            <person name="Powell A.J."/>
            <person name="Barry K."/>
            <person name="Miller A.N."/>
            <person name="Grigoriev I.V."/>
            <person name="Debuchy R."/>
            <person name="Gladieux P."/>
            <person name="Hiltunen Thoren M."/>
            <person name="Johannesson H."/>
        </authorList>
    </citation>
    <scope>NUCLEOTIDE SEQUENCE</scope>
    <source>
        <strain evidence="2">PSN324</strain>
    </source>
</reference>
<feature type="region of interest" description="Disordered" evidence="1">
    <location>
        <begin position="52"/>
        <end position="94"/>
    </location>
</feature>
<reference evidence="2" key="2">
    <citation type="submission" date="2023-06" db="EMBL/GenBank/DDBJ databases">
        <authorList>
            <consortium name="Lawrence Berkeley National Laboratory"/>
            <person name="Mondo S.J."/>
            <person name="Hensen N."/>
            <person name="Bonometti L."/>
            <person name="Westerberg I."/>
            <person name="Brannstrom I.O."/>
            <person name="Guillou S."/>
            <person name="Cros-Aarteil S."/>
            <person name="Calhoun S."/>
            <person name="Haridas S."/>
            <person name="Kuo A."/>
            <person name="Pangilinan J."/>
            <person name="Riley R."/>
            <person name="Labutti K."/>
            <person name="Andreopoulos B."/>
            <person name="Lipzen A."/>
            <person name="Chen C."/>
            <person name="Yanf M."/>
            <person name="Daum C."/>
            <person name="Ng V."/>
            <person name="Clum A."/>
            <person name="Steindorff A."/>
            <person name="Ohm R."/>
            <person name="Martin F."/>
            <person name="Silar P."/>
            <person name="Natvig D."/>
            <person name="Lalanne C."/>
            <person name="Gautier V."/>
            <person name="Ament-Velasquez S.L."/>
            <person name="Kruys A."/>
            <person name="Hutchinson M.I."/>
            <person name="Powell A.J."/>
            <person name="Barry K."/>
            <person name="Miller A.N."/>
            <person name="Grigoriev I.V."/>
            <person name="Debuchy R."/>
            <person name="Gladieux P."/>
            <person name="Thoren M.H."/>
            <person name="Johannesson H."/>
        </authorList>
    </citation>
    <scope>NUCLEOTIDE SEQUENCE</scope>
    <source>
        <strain evidence="2">PSN324</strain>
    </source>
</reference>
<dbReference type="Proteomes" id="UP001321749">
    <property type="component" value="Unassembled WGS sequence"/>
</dbReference>
<sequence>MQNLTSSDISFLLCTILSASSPFKQPATSGFLPPLRLTLKTSYGLQIKLSPSRPSDLSISLGGTNKPSPPAALKPISKQTRPPPLEPLLPLFHPAPLPSPPSSPPAYQPPPRPSRGILHLSPCFRTSTFLWHSSGSFSSRSTESITPKPINESLLEPHYGPAFYSAYLDWVDRAEALENINFHFNHCPESFYARSCGGGRATEPESGVTAEMRDSPDDELQEGERILWMVEGVLLAAWLALQGDVEAVEYAPWDRRGARLCDDGTTRGKNGKAEQGYPYYWLDKGSAGEVVKALLRDVGV</sequence>
<accession>A0AAV9H9H2</accession>
<feature type="compositionally biased region" description="Polar residues" evidence="1">
    <location>
        <begin position="52"/>
        <end position="66"/>
    </location>
</feature>
<protein>
    <submittedName>
        <fullName evidence="2">Uncharacterized protein</fullName>
    </submittedName>
</protein>
<feature type="compositionally biased region" description="Pro residues" evidence="1">
    <location>
        <begin position="81"/>
        <end position="94"/>
    </location>
</feature>
<gene>
    <name evidence="2" type="ORF">QBC42DRAFT_350264</name>
</gene>
<comment type="caution">
    <text evidence="2">The sequence shown here is derived from an EMBL/GenBank/DDBJ whole genome shotgun (WGS) entry which is preliminary data.</text>
</comment>
<dbReference type="EMBL" id="MU865102">
    <property type="protein sequence ID" value="KAK4457684.1"/>
    <property type="molecule type" value="Genomic_DNA"/>
</dbReference>